<gene>
    <name evidence="11" type="ORF">D9611_009929</name>
</gene>
<keyword evidence="4" id="KW-0862">Zinc</keyword>
<feature type="compositionally biased region" description="Polar residues" evidence="9">
    <location>
        <begin position="648"/>
        <end position="668"/>
    </location>
</feature>
<dbReference type="GO" id="GO:0005634">
    <property type="term" value="C:nucleus"/>
    <property type="evidence" value="ECO:0007669"/>
    <property type="project" value="UniProtKB-SubCell"/>
</dbReference>
<keyword evidence="7" id="KW-0539">Nucleus</keyword>
<dbReference type="EMBL" id="JAACJK010000065">
    <property type="protein sequence ID" value="KAF5334973.1"/>
    <property type="molecule type" value="Genomic_DNA"/>
</dbReference>
<keyword evidence="6" id="KW-0804">Transcription</keyword>
<dbReference type="Pfam" id="PF08550">
    <property type="entry name" value="GATA_AreA"/>
    <property type="match status" value="1"/>
</dbReference>
<dbReference type="Gene3D" id="3.30.50.10">
    <property type="entry name" value="Erythroid Transcription Factor GATA-1, subunit A"/>
    <property type="match status" value="2"/>
</dbReference>
<evidence type="ECO:0000256" key="9">
    <source>
        <dbReference type="SAM" id="MobiDB-lite"/>
    </source>
</evidence>
<evidence type="ECO:0000313" key="12">
    <source>
        <dbReference type="Proteomes" id="UP000541558"/>
    </source>
</evidence>
<evidence type="ECO:0000256" key="7">
    <source>
        <dbReference type="ARBA" id="ARBA00023242"/>
    </source>
</evidence>
<dbReference type="GO" id="GO:0008270">
    <property type="term" value="F:zinc ion binding"/>
    <property type="evidence" value="ECO:0007669"/>
    <property type="project" value="UniProtKB-KW"/>
</dbReference>
<dbReference type="InterPro" id="IPR039355">
    <property type="entry name" value="Transcription_factor_GATA"/>
</dbReference>
<evidence type="ECO:0000313" key="11">
    <source>
        <dbReference type="EMBL" id="KAF5334973.1"/>
    </source>
</evidence>
<dbReference type="PANTHER" id="PTHR10071">
    <property type="entry name" value="TRANSCRIPTION FACTOR GATA FAMILY MEMBER"/>
    <property type="match status" value="1"/>
</dbReference>
<feature type="region of interest" description="Disordered" evidence="9">
    <location>
        <begin position="627"/>
        <end position="712"/>
    </location>
</feature>
<feature type="compositionally biased region" description="Low complexity" evidence="9">
    <location>
        <begin position="669"/>
        <end position="682"/>
    </location>
</feature>
<dbReference type="AlphaFoldDB" id="A0A8H5C6D1"/>
<dbReference type="GO" id="GO:0045944">
    <property type="term" value="P:positive regulation of transcription by RNA polymerase II"/>
    <property type="evidence" value="ECO:0007669"/>
    <property type="project" value="TreeGrafter"/>
</dbReference>
<feature type="compositionally biased region" description="Polar residues" evidence="9">
    <location>
        <begin position="541"/>
        <end position="569"/>
    </location>
</feature>
<evidence type="ECO:0000256" key="6">
    <source>
        <dbReference type="ARBA" id="ARBA00023163"/>
    </source>
</evidence>
<feature type="region of interest" description="Disordered" evidence="9">
    <location>
        <begin position="357"/>
        <end position="416"/>
    </location>
</feature>
<dbReference type="Proteomes" id="UP000541558">
    <property type="component" value="Unassembled WGS sequence"/>
</dbReference>
<dbReference type="SUPFAM" id="SSF57716">
    <property type="entry name" value="Glucocorticoid receptor-like (DNA-binding domain)"/>
    <property type="match status" value="2"/>
</dbReference>
<feature type="compositionally biased region" description="Low complexity" evidence="9">
    <location>
        <begin position="362"/>
        <end position="380"/>
    </location>
</feature>
<feature type="region of interest" description="Disordered" evidence="9">
    <location>
        <begin position="524"/>
        <end position="569"/>
    </location>
</feature>
<evidence type="ECO:0000256" key="8">
    <source>
        <dbReference type="PROSITE-ProRule" id="PRU00094"/>
    </source>
</evidence>
<feature type="domain" description="GATA-type" evidence="10">
    <location>
        <begin position="419"/>
        <end position="467"/>
    </location>
</feature>
<dbReference type="OrthoDB" id="515401at2759"/>
<dbReference type="PRINTS" id="PR00619">
    <property type="entry name" value="GATAZNFINGER"/>
</dbReference>
<comment type="subcellular location">
    <subcellularLocation>
        <location evidence="1">Nucleus</location>
    </subcellularLocation>
</comment>
<dbReference type="Pfam" id="PF00320">
    <property type="entry name" value="GATA"/>
    <property type="match status" value="2"/>
</dbReference>
<evidence type="ECO:0000256" key="1">
    <source>
        <dbReference type="ARBA" id="ARBA00004123"/>
    </source>
</evidence>
<feature type="compositionally biased region" description="Low complexity" evidence="9">
    <location>
        <begin position="725"/>
        <end position="757"/>
    </location>
</feature>
<accession>A0A8H5C6D1</accession>
<evidence type="ECO:0000256" key="4">
    <source>
        <dbReference type="ARBA" id="ARBA00022833"/>
    </source>
</evidence>
<organism evidence="11 12">
    <name type="scientific">Ephemerocybe angulata</name>
    <dbReference type="NCBI Taxonomy" id="980116"/>
    <lineage>
        <taxon>Eukaryota</taxon>
        <taxon>Fungi</taxon>
        <taxon>Dikarya</taxon>
        <taxon>Basidiomycota</taxon>
        <taxon>Agaricomycotina</taxon>
        <taxon>Agaricomycetes</taxon>
        <taxon>Agaricomycetidae</taxon>
        <taxon>Agaricales</taxon>
        <taxon>Agaricineae</taxon>
        <taxon>Psathyrellaceae</taxon>
        <taxon>Ephemerocybe</taxon>
    </lineage>
</organism>
<keyword evidence="3 8" id="KW-0863">Zinc-finger</keyword>
<dbReference type="InterPro" id="IPR000679">
    <property type="entry name" value="Znf_GATA"/>
</dbReference>
<keyword evidence="12" id="KW-1185">Reference proteome</keyword>
<dbReference type="GO" id="GO:0000978">
    <property type="term" value="F:RNA polymerase II cis-regulatory region sequence-specific DNA binding"/>
    <property type="evidence" value="ECO:0007669"/>
    <property type="project" value="TreeGrafter"/>
</dbReference>
<proteinExistence type="predicted"/>
<comment type="caution">
    <text evidence="11">The sequence shown here is derived from an EMBL/GenBank/DDBJ whole genome shotgun (WGS) entry which is preliminary data.</text>
</comment>
<protein>
    <recommendedName>
        <fullName evidence="10">GATA-type domain-containing protein</fullName>
    </recommendedName>
</protein>
<dbReference type="InterPro" id="IPR013860">
    <property type="entry name" value="AreA_GATA"/>
</dbReference>
<feature type="region of interest" description="Disordered" evidence="9">
    <location>
        <begin position="270"/>
        <end position="336"/>
    </location>
</feature>
<dbReference type="SMART" id="SM00401">
    <property type="entry name" value="ZnF_GATA"/>
    <property type="match status" value="2"/>
</dbReference>
<evidence type="ECO:0000259" key="10">
    <source>
        <dbReference type="PROSITE" id="PS50114"/>
    </source>
</evidence>
<dbReference type="InterPro" id="IPR013088">
    <property type="entry name" value="Znf_NHR/GATA"/>
</dbReference>
<dbReference type="PROSITE" id="PS00344">
    <property type="entry name" value="GATA_ZN_FINGER_1"/>
    <property type="match status" value="1"/>
</dbReference>
<reference evidence="11 12" key="1">
    <citation type="journal article" date="2020" name="ISME J.">
        <title>Uncovering the hidden diversity of litter-decomposition mechanisms in mushroom-forming fungi.</title>
        <authorList>
            <person name="Floudas D."/>
            <person name="Bentzer J."/>
            <person name="Ahren D."/>
            <person name="Johansson T."/>
            <person name="Persson P."/>
            <person name="Tunlid A."/>
        </authorList>
    </citation>
    <scope>NUCLEOTIDE SEQUENCE [LARGE SCALE GENOMIC DNA]</scope>
    <source>
        <strain evidence="11 12">CBS 175.51</strain>
    </source>
</reference>
<dbReference type="FunFam" id="3.30.50.10:FF:000007">
    <property type="entry name" value="Nitrogen regulatory AreA, N-terminal"/>
    <property type="match status" value="1"/>
</dbReference>
<evidence type="ECO:0000256" key="3">
    <source>
        <dbReference type="ARBA" id="ARBA00022771"/>
    </source>
</evidence>
<feature type="compositionally biased region" description="Polar residues" evidence="9">
    <location>
        <begin position="381"/>
        <end position="400"/>
    </location>
</feature>
<feature type="region of interest" description="Disordered" evidence="9">
    <location>
        <begin position="143"/>
        <end position="182"/>
    </location>
</feature>
<dbReference type="PANTHER" id="PTHR10071:SF281">
    <property type="entry name" value="BOX A-BINDING FACTOR-RELATED"/>
    <property type="match status" value="1"/>
</dbReference>
<evidence type="ECO:0000256" key="5">
    <source>
        <dbReference type="ARBA" id="ARBA00023015"/>
    </source>
</evidence>
<keyword evidence="5" id="KW-0805">Transcription regulation</keyword>
<feature type="compositionally biased region" description="Basic residues" evidence="9">
    <location>
        <begin position="319"/>
        <end position="328"/>
    </location>
</feature>
<feature type="domain" description="GATA-type" evidence="10">
    <location>
        <begin position="482"/>
        <end position="530"/>
    </location>
</feature>
<name>A0A8H5C6D1_9AGAR</name>
<dbReference type="CDD" id="cd00202">
    <property type="entry name" value="ZnF_GATA"/>
    <property type="match status" value="2"/>
</dbReference>
<evidence type="ECO:0000256" key="2">
    <source>
        <dbReference type="ARBA" id="ARBA00022723"/>
    </source>
</evidence>
<keyword evidence="2" id="KW-0479">Metal-binding</keyword>
<dbReference type="PROSITE" id="PS50114">
    <property type="entry name" value="GATA_ZN_FINGER_2"/>
    <property type="match status" value="2"/>
</dbReference>
<dbReference type="GO" id="GO:0000122">
    <property type="term" value="P:negative regulation of transcription by RNA polymerase II"/>
    <property type="evidence" value="ECO:0007669"/>
    <property type="project" value="TreeGrafter"/>
</dbReference>
<dbReference type="GO" id="GO:0000981">
    <property type="term" value="F:DNA-binding transcription factor activity, RNA polymerase II-specific"/>
    <property type="evidence" value="ECO:0007669"/>
    <property type="project" value="TreeGrafter"/>
</dbReference>
<feature type="region of interest" description="Disordered" evidence="9">
    <location>
        <begin position="725"/>
        <end position="771"/>
    </location>
</feature>
<sequence length="822" mass="89557">MPSILNLKFKGNKSFVAFSNLSDGDALTKTWKVCTKVASFLEQGQRLENLSWRLWHLQNLMVDTDNAKSKREFKKLSKCMGDKLDKEKGRSIEELEAPDFKRNPSVEMIRQRAAEKERMREANQHQPGTINRMQFTFSVDQPARAPMTTTVRKPDPSANAKRGRGDAPNTAEAESSKAVSEPASLKFPSLFSNDFGPSALLYPTPTLTNTMNYGEGLNPSTNADTDSFSVARPTIELPLDELLHNVDSNDNDTWISSLIAAANLERQSFESSADQDVTMAPSVPSSSNKRPASAMADESGNVSDDETSEPSPVVPAPRTTKKHTRSHSKSVSSITVPPLSQAVKEILPETVSPSRVNELFGTSSSAPPRSSSRPTLTVRTQAATPTTRSSGPGATATSLNPAVLRGSSGNSAPGGVKAECSNCGATHTPLWRRGLNDELNCNACGLYCKLHKRPRPKSMRNNHGEGRAQAAPRQETVDVMAQCYNCHTTATPLWRKDDEGKTVCNACGLYYKLHGTARPISMKSDVIRKRSRHDARRANSIEDTPSASPGVSRRTSPVPESNQPTLAPDTSTAAYEYNENHNSELMHALGDSATNIFTNAYNYQFPGPYHPDHLVQMYTTAQENMTFTSSEPEVPMSPRSNKRRRMSTDSASEPPTSAVSFGSFNDGYSSTSSSTSHSQRSSMDFPFSSMGPSGPALRGSGNTFWHPPMLPQGDDAAAQVYAMANNNNNNNNNQQQQNSGSSGSSGGSESDGSPQSSASGEDSPMDYLHPPMLPQEEELFSTYLHPPMALPSEDQSHSQMHGTLHYDYSQAYDSHDSSMRVY</sequence>